<feature type="compositionally biased region" description="Basic and acidic residues" evidence="11">
    <location>
        <begin position="94"/>
        <end position="110"/>
    </location>
</feature>
<dbReference type="InterPro" id="IPR012476">
    <property type="entry name" value="GLE1"/>
</dbReference>
<dbReference type="Pfam" id="PF07817">
    <property type="entry name" value="GLE1"/>
    <property type="match status" value="1"/>
</dbReference>
<evidence type="ECO:0000256" key="6">
    <source>
        <dbReference type="ARBA" id="ARBA00023010"/>
    </source>
</evidence>
<comment type="caution">
    <text evidence="12">The sequence shown here is derived from an EMBL/GenBank/DDBJ whole genome shotgun (WGS) entry which is preliminary data.</text>
</comment>
<keyword evidence="6" id="KW-0811">Translocation</keyword>
<dbReference type="GO" id="GO:0044614">
    <property type="term" value="C:nuclear pore cytoplasmic filaments"/>
    <property type="evidence" value="ECO:0007669"/>
    <property type="project" value="TreeGrafter"/>
</dbReference>
<evidence type="ECO:0000256" key="1">
    <source>
        <dbReference type="ARBA" id="ARBA00004567"/>
    </source>
</evidence>
<dbReference type="PANTHER" id="PTHR12960">
    <property type="entry name" value="GLE-1-RELATED"/>
    <property type="match status" value="1"/>
</dbReference>
<evidence type="ECO:0000313" key="12">
    <source>
        <dbReference type="EMBL" id="KAK2628376.1"/>
    </source>
</evidence>
<evidence type="ECO:0000313" key="13">
    <source>
        <dbReference type="Proteomes" id="UP001285354"/>
    </source>
</evidence>
<keyword evidence="8" id="KW-0539">Nucleus</keyword>
<keyword evidence="13" id="KW-1185">Reference proteome</keyword>
<protein>
    <recommendedName>
        <fullName evidence="9">mRNA export factor GLE1</fullName>
    </recommendedName>
    <alternativeName>
        <fullName evidence="10">Nucleoporin GLE1</fullName>
    </alternativeName>
</protein>
<proteinExistence type="inferred from homology"/>
<dbReference type="EMBL" id="JAUBYV010000002">
    <property type="protein sequence ID" value="KAK2628376.1"/>
    <property type="molecule type" value="Genomic_DNA"/>
</dbReference>
<dbReference type="GO" id="GO:0005543">
    <property type="term" value="F:phospholipid binding"/>
    <property type="evidence" value="ECO:0007669"/>
    <property type="project" value="TreeGrafter"/>
</dbReference>
<dbReference type="GO" id="GO:0016973">
    <property type="term" value="P:poly(A)+ mRNA export from nucleus"/>
    <property type="evidence" value="ECO:0007669"/>
    <property type="project" value="InterPro"/>
</dbReference>
<dbReference type="Proteomes" id="UP001285354">
    <property type="component" value="Unassembled WGS sequence"/>
</dbReference>
<evidence type="ECO:0000256" key="3">
    <source>
        <dbReference type="ARBA" id="ARBA00022448"/>
    </source>
</evidence>
<feature type="compositionally biased region" description="Low complexity" evidence="11">
    <location>
        <begin position="186"/>
        <end position="196"/>
    </location>
</feature>
<evidence type="ECO:0000256" key="5">
    <source>
        <dbReference type="ARBA" id="ARBA00022927"/>
    </source>
</evidence>
<dbReference type="GO" id="GO:0015031">
    <property type="term" value="P:protein transport"/>
    <property type="evidence" value="ECO:0007669"/>
    <property type="project" value="UniProtKB-KW"/>
</dbReference>
<keyword evidence="5" id="KW-0653">Protein transport</keyword>
<dbReference type="GO" id="GO:0005737">
    <property type="term" value="C:cytoplasm"/>
    <property type="evidence" value="ECO:0007669"/>
    <property type="project" value="TreeGrafter"/>
</dbReference>
<dbReference type="InterPro" id="IPR038506">
    <property type="entry name" value="GLE1-like_sf"/>
</dbReference>
<feature type="region of interest" description="Disordered" evidence="11">
    <location>
        <begin position="94"/>
        <end position="230"/>
    </location>
</feature>
<feature type="compositionally biased region" description="Low complexity" evidence="11">
    <location>
        <begin position="148"/>
        <end position="159"/>
    </location>
</feature>
<comment type="subcellular location">
    <subcellularLocation>
        <location evidence="1">Nucleus</location>
        <location evidence="1">Nuclear pore complex</location>
    </subcellularLocation>
</comment>
<evidence type="ECO:0000256" key="7">
    <source>
        <dbReference type="ARBA" id="ARBA00023132"/>
    </source>
</evidence>
<dbReference type="Gene3D" id="1.25.40.510">
    <property type="entry name" value="GLE1-like"/>
    <property type="match status" value="1"/>
</dbReference>
<comment type="similarity">
    <text evidence="2">Belongs to the GLE1 family.</text>
</comment>
<feature type="compositionally biased region" description="Low complexity" evidence="11">
    <location>
        <begin position="213"/>
        <end position="230"/>
    </location>
</feature>
<dbReference type="GO" id="GO:0000822">
    <property type="term" value="F:inositol hexakisphosphate binding"/>
    <property type="evidence" value="ECO:0007669"/>
    <property type="project" value="TreeGrafter"/>
</dbReference>
<sequence>MDNSTSSPLRADPSDNTNNNEHVLPSFTNMSIFDECQYASMKEKHTALLAAAHERSRLIWEAAQLTLQAESDNQEAKLLKARADALEKSVAAAEKKAKEECRIRDAENKARAIPQPAPRLPTPPAPTVVQPPPVEQAAPVKSTQAAQPTTSLSPTSGPTVNGSGGGLRGPDAQPTSSPSTLPPAQPSAAQPTQLAAGSFQPPPAALKPPPTSAEPSTTPIQQQAAPHPQASVAHILPNGPRYAEIHTLCKDLRKYISQQTTVTLNVPNQNGTPGNKPYSVKAYAGELRRALTRTMGQLTEKVGTNTDQLHAIRKIFVQSLETPSPAVDPRRFLVTFPGGPVEGAVHNGDEMPCLFIYIVNIFAKAVVAQLSNEAGVNPRIAEPIGIIVHNIITFPAFLWRGKSFVDIIMAKFRVSLPVVFGERGNEKMEEGRKRLGWKRIDGGWISEQDHNDRMRGLGAGYAALCLRNYSKSTRENPWPATYYWNAIALIVDTPPQERNQTQALVLNAMIEGFEKKFIEFYGDMAIAALRAALITFPNEASEQTAAIKTLMVLGERLKRDTGLTLA</sequence>
<reference evidence="12" key="1">
    <citation type="submission" date="2023-06" db="EMBL/GenBank/DDBJ databases">
        <title>Draft genome of Marssonina rosae.</title>
        <authorList>
            <person name="Cheng Q."/>
        </authorList>
    </citation>
    <scope>NUCLEOTIDE SEQUENCE</scope>
    <source>
        <strain evidence="12">R4</strain>
    </source>
</reference>
<name>A0AAD9T350_9HELO</name>
<dbReference type="PANTHER" id="PTHR12960:SF0">
    <property type="entry name" value="MRNA EXPORT FACTOR GLE1"/>
    <property type="match status" value="1"/>
</dbReference>
<evidence type="ECO:0000256" key="2">
    <source>
        <dbReference type="ARBA" id="ARBA00011056"/>
    </source>
</evidence>
<dbReference type="GO" id="GO:0031369">
    <property type="term" value="F:translation initiation factor binding"/>
    <property type="evidence" value="ECO:0007669"/>
    <property type="project" value="TreeGrafter"/>
</dbReference>
<feature type="compositionally biased region" description="Pro residues" evidence="11">
    <location>
        <begin position="115"/>
        <end position="134"/>
    </location>
</feature>
<feature type="region of interest" description="Disordered" evidence="11">
    <location>
        <begin position="1"/>
        <end position="23"/>
    </location>
</feature>
<organism evidence="12 13">
    <name type="scientific">Diplocarpon rosae</name>
    <dbReference type="NCBI Taxonomy" id="946125"/>
    <lineage>
        <taxon>Eukaryota</taxon>
        <taxon>Fungi</taxon>
        <taxon>Dikarya</taxon>
        <taxon>Ascomycota</taxon>
        <taxon>Pezizomycotina</taxon>
        <taxon>Leotiomycetes</taxon>
        <taxon>Helotiales</taxon>
        <taxon>Drepanopezizaceae</taxon>
        <taxon>Diplocarpon</taxon>
    </lineage>
</organism>
<evidence type="ECO:0000256" key="10">
    <source>
        <dbReference type="ARBA" id="ARBA00029983"/>
    </source>
</evidence>
<accession>A0AAD9T350</accession>
<evidence type="ECO:0000256" key="8">
    <source>
        <dbReference type="ARBA" id="ARBA00023242"/>
    </source>
</evidence>
<evidence type="ECO:0000256" key="9">
    <source>
        <dbReference type="ARBA" id="ARBA00026227"/>
    </source>
</evidence>
<gene>
    <name evidence="12" type="ORF">QTJ16_001479</name>
</gene>
<evidence type="ECO:0000256" key="4">
    <source>
        <dbReference type="ARBA" id="ARBA00022816"/>
    </source>
</evidence>
<evidence type="ECO:0000256" key="11">
    <source>
        <dbReference type="SAM" id="MobiDB-lite"/>
    </source>
</evidence>
<feature type="compositionally biased region" description="Pro residues" evidence="11">
    <location>
        <begin position="200"/>
        <end position="212"/>
    </location>
</feature>
<dbReference type="AlphaFoldDB" id="A0AAD9T350"/>
<keyword evidence="7" id="KW-0906">Nuclear pore complex</keyword>
<keyword evidence="3" id="KW-0813">Transport</keyword>
<keyword evidence="4" id="KW-0509">mRNA transport</keyword>